<evidence type="ECO:0000259" key="5">
    <source>
        <dbReference type="Pfam" id="PF13657"/>
    </source>
</evidence>
<dbReference type="RefSeq" id="WP_008171355.1">
    <property type="nucleotide sequence ID" value="NZ_AGTR01000023.1"/>
</dbReference>
<feature type="domain" description="HipA N-terminal subdomain 1" evidence="5">
    <location>
        <begin position="5"/>
        <end position="100"/>
    </location>
</feature>
<dbReference type="Proteomes" id="UP000003208">
    <property type="component" value="Unassembled WGS sequence"/>
</dbReference>
<feature type="domain" description="HipA-like C-terminal" evidence="4">
    <location>
        <begin position="137"/>
        <end position="353"/>
    </location>
</feature>
<dbReference type="PANTHER" id="PTHR37419:SF1">
    <property type="entry name" value="SERINE_THREONINE-PROTEIN KINASE TOXIN HIPA"/>
    <property type="match status" value="1"/>
</dbReference>
<dbReference type="InterPro" id="IPR017508">
    <property type="entry name" value="HipA_N1"/>
</dbReference>
<protein>
    <submittedName>
        <fullName evidence="6">HipA N-terminal domain-containing protein</fullName>
    </submittedName>
</protein>
<dbReference type="GO" id="GO:0004674">
    <property type="term" value="F:protein serine/threonine kinase activity"/>
    <property type="evidence" value="ECO:0007669"/>
    <property type="project" value="TreeGrafter"/>
</dbReference>
<accession>G6YQP2</accession>
<dbReference type="NCBIfam" id="TIGR03071">
    <property type="entry name" value="couple_hipA"/>
    <property type="match status" value="1"/>
</dbReference>
<name>G6YQP2_9GAMM</name>
<evidence type="ECO:0000256" key="1">
    <source>
        <dbReference type="ARBA" id="ARBA00010164"/>
    </source>
</evidence>
<dbReference type="Pfam" id="PF13657">
    <property type="entry name" value="Couple_hipA"/>
    <property type="match status" value="1"/>
</dbReference>
<dbReference type="InterPro" id="IPR012893">
    <property type="entry name" value="HipA-like_C"/>
</dbReference>
<dbReference type="EMBL" id="AGTR01000023">
    <property type="protein sequence ID" value="EHJ05422.1"/>
    <property type="molecule type" value="Genomic_DNA"/>
</dbReference>
<dbReference type="PANTHER" id="PTHR37419">
    <property type="entry name" value="SERINE/THREONINE-PROTEIN KINASE TOXIN HIPA"/>
    <property type="match status" value="1"/>
</dbReference>
<keyword evidence="2" id="KW-0808">Transferase</keyword>
<dbReference type="Gene3D" id="1.10.1070.20">
    <property type="match status" value="1"/>
</dbReference>
<keyword evidence="3" id="KW-0418">Kinase</keyword>
<organism evidence="6 7">
    <name type="scientific">Marinobacter manganoxydans MnI7-9</name>
    <dbReference type="NCBI Taxonomy" id="1094979"/>
    <lineage>
        <taxon>Bacteria</taxon>
        <taxon>Pseudomonadati</taxon>
        <taxon>Pseudomonadota</taxon>
        <taxon>Gammaproteobacteria</taxon>
        <taxon>Pseudomonadales</taxon>
        <taxon>Marinobacteraceae</taxon>
        <taxon>Marinobacter</taxon>
    </lineage>
</organism>
<dbReference type="Pfam" id="PF07804">
    <property type="entry name" value="HipA_C"/>
    <property type="match status" value="1"/>
</dbReference>
<evidence type="ECO:0000259" key="4">
    <source>
        <dbReference type="Pfam" id="PF07804"/>
    </source>
</evidence>
<evidence type="ECO:0000256" key="2">
    <source>
        <dbReference type="ARBA" id="ARBA00022679"/>
    </source>
</evidence>
<evidence type="ECO:0000313" key="6">
    <source>
        <dbReference type="EMBL" id="EHJ05422.1"/>
    </source>
</evidence>
<gene>
    <name evidence="6" type="ORF">KYE_05946</name>
</gene>
<proteinExistence type="inferred from homology"/>
<evidence type="ECO:0000313" key="7">
    <source>
        <dbReference type="Proteomes" id="UP000003208"/>
    </source>
</evidence>
<evidence type="ECO:0000256" key="3">
    <source>
        <dbReference type="ARBA" id="ARBA00022777"/>
    </source>
</evidence>
<dbReference type="GO" id="GO:0005829">
    <property type="term" value="C:cytosol"/>
    <property type="evidence" value="ECO:0007669"/>
    <property type="project" value="TreeGrafter"/>
</dbReference>
<keyword evidence="7" id="KW-1185">Reference proteome</keyword>
<dbReference type="PATRIC" id="fig|1094979.3.peg.1146"/>
<reference evidence="6 7" key="1">
    <citation type="journal article" date="2012" name="J. Bacteriol.">
        <title>Genome sequence of deep-sea manganese-oxidizing bacterium Marinobacter manganoxydans MnI7-9.</title>
        <authorList>
            <person name="Wang H."/>
            <person name="Li H."/>
            <person name="Shao Z."/>
            <person name="Liao S."/>
            <person name="Johnstone L."/>
            <person name="Rensing C."/>
            <person name="Wang G."/>
        </authorList>
    </citation>
    <scope>NUCLEOTIDE SEQUENCE [LARGE SCALE GENOMIC DNA]</scope>
    <source>
        <strain evidence="6 7">MnI7-9</strain>
    </source>
</reference>
<comment type="similarity">
    <text evidence="1">Belongs to the HipA Ser/Thr kinase family.</text>
</comment>
<dbReference type="AlphaFoldDB" id="G6YQP2"/>
<sequence length="394" mass="44761">MSDELDVHVNHRPAGKLFRESGEFVFSYSEKANPDAFVSLTMPVRKKDYSHPQLHPVFEMHLPEGYLLSVIKKQFAKLTDTDDFGLLRLLAPNIRGRVEFNPDDHSGETSLSLEKLLHSDNPTLFEELVSRFALRSALSGVQPKVLATLENKATLRLEDYIVKAWGPDYPELALNEYCCMLACQYAGIPVPEFYLSDDESLFIMKRFDLKDSGEALGFEDMCVLQAKQREEKYTGSYEQIAKTIKTFVSAENKKASLEQFFKMMVLNNILQNGDAHLKNFGLVYESIDSIRLAPAYDVVCTTAYIRQDISALTLMGSKKWWPRKHMERFGVQVCDLSAIKARELYEECLRAIATVQLYIADRLSREPAGEKAELLAHLQTLIANNIATSKPARR</sequence>
<dbReference type="InterPro" id="IPR052028">
    <property type="entry name" value="HipA_Ser/Thr_kinase"/>
</dbReference>